<sequence>MEKPGSGTASPRPLIIERPDLQSRSQRLISATLTAFFWALWLYLWLPVVALVGWWLGATRFYDEMVRLEGYKPLVELLGWYAVCIVALAGSLIVWALYNLVRFRGRERRKARPLVRVAQVAEHVGVEPDTLLAWQRARILHVTHDEAGRIESVEAIALPSGGQGAADAGESGPETLLRDPALA</sequence>
<keyword evidence="2" id="KW-1133">Transmembrane helix</keyword>
<dbReference type="RefSeq" id="WP_147704434.1">
    <property type="nucleotide sequence ID" value="NZ_VDUY01000004.1"/>
</dbReference>
<comment type="caution">
    <text evidence="3">The sequence shown here is derived from an EMBL/GenBank/DDBJ whole genome shotgun (WGS) entry which is preliminary data.</text>
</comment>
<dbReference type="Pfam" id="PF13994">
    <property type="entry name" value="PgaD"/>
    <property type="match status" value="1"/>
</dbReference>
<dbReference type="InterPro" id="IPR023829">
    <property type="entry name" value="PGA_PgaD"/>
</dbReference>
<feature type="region of interest" description="Disordered" evidence="1">
    <location>
        <begin position="160"/>
        <end position="183"/>
    </location>
</feature>
<dbReference type="GO" id="GO:0043709">
    <property type="term" value="P:cell adhesion involved in single-species biofilm formation"/>
    <property type="evidence" value="ECO:0007669"/>
    <property type="project" value="InterPro"/>
</dbReference>
<keyword evidence="4" id="KW-1185">Reference proteome</keyword>
<evidence type="ECO:0000313" key="4">
    <source>
        <dbReference type="Proteomes" id="UP000321548"/>
    </source>
</evidence>
<proteinExistence type="predicted"/>
<organism evidence="3 4">
    <name type="scientific">Zeimonas arvi</name>
    <dbReference type="NCBI Taxonomy" id="2498847"/>
    <lineage>
        <taxon>Bacteria</taxon>
        <taxon>Pseudomonadati</taxon>
        <taxon>Pseudomonadota</taxon>
        <taxon>Betaproteobacteria</taxon>
        <taxon>Burkholderiales</taxon>
        <taxon>Burkholderiaceae</taxon>
        <taxon>Zeimonas</taxon>
    </lineage>
</organism>
<evidence type="ECO:0000256" key="2">
    <source>
        <dbReference type="SAM" id="Phobius"/>
    </source>
</evidence>
<keyword evidence="2" id="KW-0472">Membrane</keyword>
<dbReference type="EMBL" id="VDUY01000004">
    <property type="protein sequence ID" value="TXL65239.1"/>
    <property type="molecule type" value="Genomic_DNA"/>
</dbReference>
<dbReference type="Proteomes" id="UP000321548">
    <property type="component" value="Unassembled WGS sequence"/>
</dbReference>
<dbReference type="NCBIfam" id="TIGR03940">
    <property type="entry name" value="PGA_PgaD"/>
    <property type="match status" value="1"/>
</dbReference>
<reference evidence="3 4" key="1">
    <citation type="submission" date="2019-06" db="EMBL/GenBank/DDBJ databases">
        <title>Quisquiliibacterium sp. nov., isolated from a maize field.</title>
        <authorList>
            <person name="Lin S.-Y."/>
            <person name="Tsai C.-F."/>
            <person name="Young C.-C."/>
        </authorList>
    </citation>
    <scope>NUCLEOTIDE SEQUENCE [LARGE SCALE GENOMIC DNA]</scope>
    <source>
        <strain evidence="3 4">CC-CFT501</strain>
    </source>
</reference>
<dbReference type="AlphaFoldDB" id="A0A5C8NVW8"/>
<feature type="transmembrane region" description="Helical" evidence="2">
    <location>
        <begin position="77"/>
        <end position="101"/>
    </location>
</feature>
<gene>
    <name evidence="3" type="primary">pgaD</name>
    <name evidence="3" type="ORF">FHP08_10570</name>
</gene>
<dbReference type="OrthoDB" id="5782986at2"/>
<evidence type="ECO:0000313" key="3">
    <source>
        <dbReference type="EMBL" id="TXL65239.1"/>
    </source>
</evidence>
<accession>A0A5C8NVW8</accession>
<evidence type="ECO:0000256" key="1">
    <source>
        <dbReference type="SAM" id="MobiDB-lite"/>
    </source>
</evidence>
<keyword evidence="2" id="KW-0812">Transmembrane</keyword>
<protein>
    <submittedName>
        <fullName evidence="3">Poly-beta-1,6-N-acetyl-D-glucosamine biosynthesis protein PgaD</fullName>
    </submittedName>
</protein>
<name>A0A5C8NVW8_9BURK</name>
<feature type="transmembrane region" description="Helical" evidence="2">
    <location>
        <begin position="28"/>
        <end position="57"/>
    </location>
</feature>